<reference evidence="1" key="1">
    <citation type="submission" date="2015-11" db="EMBL/GenBank/DDBJ databases">
        <authorList>
            <consortium name="International Coturnix japonica Genome Analysis Consortium"/>
            <person name="Warren W."/>
            <person name="Burt D.W."/>
            <person name="Antin P.B."/>
            <person name="Lanford R."/>
            <person name="Gros J."/>
            <person name="Wilson R.K."/>
        </authorList>
    </citation>
    <scope>NUCLEOTIDE SEQUENCE [LARGE SCALE GENOMIC DNA]</scope>
</reference>
<reference evidence="1" key="2">
    <citation type="submission" date="2025-08" db="UniProtKB">
        <authorList>
            <consortium name="Ensembl"/>
        </authorList>
    </citation>
    <scope>IDENTIFICATION</scope>
</reference>
<evidence type="ECO:0000313" key="2">
    <source>
        <dbReference type="Proteomes" id="UP000694412"/>
    </source>
</evidence>
<name>A0A8C2SYR5_COTJA</name>
<reference evidence="1" key="3">
    <citation type="submission" date="2025-09" db="UniProtKB">
        <authorList>
            <consortium name="Ensembl"/>
        </authorList>
    </citation>
    <scope>IDENTIFICATION</scope>
</reference>
<sequence>MLWESHCCGKIRSALHKGHQHPQRCAHLQQLPLHLITDQVWGLPPLPALQVICCDGIRHLGSIECPFQPQLLSCQQVGLCIQILNLLLKLRLPVVDVLHCCALRQLFRFISIIPGLLTAGQGLVEQVIISLVPFGGQILGSAEAGRGKAAGGIRPRLQRRLVNLHRQLSSGHCLRCRLFIWFCSEILPVSAIG</sequence>
<dbReference type="Ensembl" id="ENSCJPT00005009329.1">
    <property type="protein sequence ID" value="ENSCJPP00005005825.1"/>
    <property type="gene ID" value="ENSCJPG00005005512.1"/>
</dbReference>
<dbReference type="GeneTree" id="ENSGT00960000188336"/>
<dbReference type="Proteomes" id="UP000694412">
    <property type="component" value="Chromosome 14"/>
</dbReference>
<proteinExistence type="predicted"/>
<accession>A0A8C2SYR5</accession>
<organism evidence="1 2">
    <name type="scientific">Coturnix japonica</name>
    <name type="common">Japanese quail</name>
    <name type="synonym">Coturnix coturnix japonica</name>
    <dbReference type="NCBI Taxonomy" id="93934"/>
    <lineage>
        <taxon>Eukaryota</taxon>
        <taxon>Metazoa</taxon>
        <taxon>Chordata</taxon>
        <taxon>Craniata</taxon>
        <taxon>Vertebrata</taxon>
        <taxon>Euteleostomi</taxon>
        <taxon>Archelosauria</taxon>
        <taxon>Archosauria</taxon>
        <taxon>Dinosauria</taxon>
        <taxon>Saurischia</taxon>
        <taxon>Theropoda</taxon>
        <taxon>Coelurosauria</taxon>
        <taxon>Aves</taxon>
        <taxon>Neognathae</taxon>
        <taxon>Galloanserae</taxon>
        <taxon>Galliformes</taxon>
        <taxon>Phasianidae</taxon>
        <taxon>Perdicinae</taxon>
        <taxon>Coturnix</taxon>
    </lineage>
</organism>
<keyword evidence="2" id="KW-1185">Reference proteome</keyword>
<protein>
    <submittedName>
        <fullName evidence="1">Uncharacterized protein</fullName>
    </submittedName>
</protein>
<evidence type="ECO:0000313" key="1">
    <source>
        <dbReference type="Ensembl" id="ENSCJPP00005005825.1"/>
    </source>
</evidence>
<dbReference type="AlphaFoldDB" id="A0A8C2SYR5"/>